<organism evidence="5 6">
    <name type="scientific">Candidatus Cryptobacteroides intestinigallinarum</name>
    <dbReference type="NCBI Taxonomy" id="2840767"/>
    <lineage>
        <taxon>Bacteria</taxon>
        <taxon>Pseudomonadati</taxon>
        <taxon>Bacteroidota</taxon>
        <taxon>Bacteroidia</taxon>
        <taxon>Bacteroidales</taxon>
        <taxon>Candidatus Cryptobacteroides</taxon>
    </lineage>
</organism>
<reference evidence="5" key="2">
    <citation type="journal article" date="2021" name="PeerJ">
        <title>Extensive microbial diversity within the chicken gut microbiome revealed by metagenomics and culture.</title>
        <authorList>
            <person name="Gilroy R."/>
            <person name="Ravi A."/>
            <person name="Getino M."/>
            <person name="Pursley I."/>
            <person name="Horton D.L."/>
            <person name="Alikhan N.F."/>
            <person name="Baker D."/>
            <person name="Gharbi K."/>
            <person name="Hall N."/>
            <person name="Watson M."/>
            <person name="Adriaenssens E.M."/>
            <person name="Foster-Nyarko E."/>
            <person name="Jarju S."/>
            <person name="Secka A."/>
            <person name="Antonio M."/>
            <person name="Oren A."/>
            <person name="Chaudhuri R.R."/>
            <person name="La Ragione R."/>
            <person name="Hildebrand F."/>
            <person name="Pallen M.J."/>
        </authorList>
    </citation>
    <scope>NUCLEOTIDE SEQUENCE</scope>
    <source>
        <strain evidence="5">B1-3475</strain>
    </source>
</reference>
<evidence type="ECO:0000256" key="3">
    <source>
        <dbReference type="ARBA" id="ARBA00023163"/>
    </source>
</evidence>
<dbReference type="Gene3D" id="1.10.10.60">
    <property type="entry name" value="Homeodomain-like"/>
    <property type="match status" value="1"/>
</dbReference>
<evidence type="ECO:0000259" key="4">
    <source>
        <dbReference type="PROSITE" id="PS01124"/>
    </source>
</evidence>
<sequence>MRHISLQQISDFSDKSQKIDKHFVLLEGRDIGRYSGIPFIGCRIISLVCRGTVNVRINGRVTILSENDFADVLEGTKLQFDSASDDSEFYCIFTTRKYIMDALQGTLPRLQNYILKIMTNPVMRLETGQSSVLKNNILLMAGKLADVGNLYRQELLNAYLKAFALEIGNLMSGLYGTIDDVPLESCRRRDMLMVEFMDLVWRNFIENRSVAFYAKQLCVTPKQLARVVKDASGKSPHEIISSELFSLSVQLLQDESLLVQQVSDMLHFSDQAAFTKFFKKYTGVPPADYRKNRTE</sequence>
<dbReference type="EMBL" id="JADIMK010000033">
    <property type="protein sequence ID" value="MBO8455418.1"/>
    <property type="molecule type" value="Genomic_DNA"/>
</dbReference>
<accession>A0A9D9MZV6</accession>
<evidence type="ECO:0000313" key="6">
    <source>
        <dbReference type="Proteomes" id="UP000823617"/>
    </source>
</evidence>
<dbReference type="GO" id="GO:0043565">
    <property type="term" value="F:sequence-specific DNA binding"/>
    <property type="evidence" value="ECO:0007669"/>
    <property type="project" value="InterPro"/>
</dbReference>
<dbReference type="SUPFAM" id="SSF46689">
    <property type="entry name" value="Homeodomain-like"/>
    <property type="match status" value="1"/>
</dbReference>
<dbReference type="SMART" id="SM00342">
    <property type="entry name" value="HTH_ARAC"/>
    <property type="match status" value="1"/>
</dbReference>
<keyword evidence="1" id="KW-0805">Transcription regulation</keyword>
<dbReference type="AlphaFoldDB" id="A0A9D9MZV6"/>
<evidence type="ECO:0000256" key="1">
    <source>
        <dbReference type="ARBA" id="ARBA00023015"/>
    </source>
</evidence>
<dbReference type="PANTHER" id="PTHR43280:SF32">
    <property type="entry name" value="TRANSCRIPTIONAL REGULATORY PROTEIN"/>
    <property type="match status" value="1"/>
</dbReference>
<dbReference type="PANTHER" id="PTHR43280">
    <property type="entry name" value="ARAC-FAMILY TRANSCRIPTIONAL REGULATOR"/>
    <property type="match status" value="1"/>
</dbReference>
<evidence type="ECO:0000256" key="2">
    <source>
        <dbReference type="ARBA" id="ARBA00023125"/>
    </source>
</evidence>
<dbReference type="Proteomes" id="UP000823617">
    <property type="component" value="Unassembled WGS sequence"/>
</dbReference>
<reference evidence="5" key="1">
    <citation type="submission" date="2020-10" db="EMBL/GenBank/DDBJ databases">
        <authorList>
            <person name="Gilroy R."/>
        </authorList>
    </citation>
    <scope>NUCLEOTIDE SEQUENCE</scope>
    <source>
        <strain evidence="5">B1-3475</strain>
    </source>
</reference>
<name>A0A9D9MZV6_9BACT</name>
<keyword evidence="2" id="KW-0238">DNA-binding</keyword>
<keyword evidence="3" id="KW-0804">Transcription</keyword>
<comment type="caution">
    <text evidence="5">The sequence shown here is derived from an EMBL/GenBank/DDBJ whole genome shotgun (WGS) entry which is preliminary data.</text>
</comment>
<dbReference type="PROSITE" id="PS01124">
    <property type="entry name" value="HTH_ARAC_FAMILY_2"/>
    <property type="match status" value="1"/>
</dbReference>
<protein>
    <submittedName>
        <fullName evidence="5">AraC family transcriptional regulator</fullName>
    </submittedName>
</protein>
<dbReference type="InterPro" id="IPR018060">
    <property type="entry name" value="HTH_AraC"/>
</dbReference>
<feature type="domain" description="HTH araC/xylS-type" evidence="4">
    <location>
        <begin position="194"/>
        <end position="292"/>
    </location>
</feature>
<gene>
    <name evidence="5" type="ORF">IAC08_03300</name>
</gene>
<dbReference type="GO" id="GO:0003700">
    <property type="term" value="F:DNA-binding transcription factor activity"/>
    <property type="evidence" value="ECO:0007669"/>
    <property type="project" value="InterPro"/>
</dbReference>
<dbReference type="InterPro" id="IPR009057">
    <property type="entry name" value="Homeodomain-like_sf"/>
</dbReference>
<dbReference type="Pfam" id="PF12833">
    <property type="entry name" value="HTH_18"/>
    <property type="match status" value="1"/>
</dbReference>
<evidence type="ECO:0000313" key="5">
    <source>
        <dbReference type="EMBL" id="MBO8455418.1"/>
    </source>
</evidence>
<proteinExistence type="predicted"/>